<dbReference type="SUPFAM" id="SSF54292">
    <property type="entry name" value="2Fe-2S ferredoxin-like"/>
    <property type="match status" value="1"/>
</dbReference>
<accession>A0A381UGV7</accession>
<keyword evidence="1" id="KW-0285">Flavoprotein</keyword>
<dbReference type="PANTHER" id="PTHR45444:SF3">
    <property type="entry name" value="XANTHINE DEHYDROGENASE"/>
    <property type="match status" value="1"/>
</dbReference>
<organism evidence="8">
    <name type="scientific">marine metagenome</name>
    <dbReference type="NCBI Taxonomy" id="408172"/>
    <lineage>
        <taxon>unclassified sequences</taxon>
        <taxon>metagenomes</taxon>
        <taxon>ecological metagenomes</taxon>
    </lineage>
</organism>
<dbReference type="GO" id="GO:0051537">
    <property type="term" value="F:2 iron, 2 sulfur cluster binding"/>
    <property type="evidence" value="ECO:0007669"/>
    <property type="project" value="InterPro"/>
</dbReference>
<dbReference type="AlphaFoldDB" id="A0A381UGV7"/>
<dbReference type="InterPro" id="IPR012675">
    <property type="entry name" value="Beta-grasp_dom_sf"/>
</dbReference>
<dbReference type="InterPro" id="IPR016169">
    <property type="entry name" value="FAD-bd_PCMH_sub2"/>
</dbReference>
<dbReference type="Gene3D" id="3.30.390.50">
    <property type="entry name" value="CO dehydrogenase flavoprotein, C-terminal domain"/>
    <property type="match status" value="1"/>
</dbReference>
<feature type="non-terminal residue" evidence="8">
    <location>
        <position position="1"/>
    </location>
</feature>
<dbReference type="InterPro" id="IPR001041">
    <property type="entry name" value="2Fe-2S_ferredoxin-type"/>
</dbReference>
<dbReference type="InterPro" id="IPR005107">
    <property type="entry name" value="CO_DH_flav_C"/>
</dbReference>
<sequence>VDSGIVKFLFNDKIFELSNPDPNQTILNFIRTELKKTGTKEGCAEGGCGACTVVVGELNKNNIEYKAVNACISFLPFLNGKQLLVVENLISKEGKLHPVQEAMVKCHGSQCGFCTPGFVMSLFSMYKNHGNYNNELIKDSISGNLCRCTGYRSIIDAGKSLNKISKIDQFSKNKTKTIKLLKKINSKNIFITNQDKKYFSPKTIKDLKKIIKKNPNADFLSGGTDLSLKVTKERKDIQNIINLKDIKELDFIKKNKKFIEVGAATPLIKFEKFIKKHYSDFNSVLKRYGSIQIRNVGTIGGNIATASPIGDTLPVLLSLNAELVIETLKNRKILSINEFFISYRKTKLKKGEFIYSIRIPLYKNNIFKAYKISKRFDDDISSLCASFNLEINNNKIKNVLIAFGGMAEIPKRAKICEKSLKNKHLSIDVFLKARNYLEKDFNPIDDMRASKDYRLEVAKNLLIKCFYEIKSKKLLRVN</sequence>
<dbReference type="EMBL" id="UINC01006414">
    <property type="protein sequence ID" value="SVA27379.1"/>
    <property type="molecule type" value="Genomic_DNA"/>
</dbReference>
<dbReference type="Pfam" id="PF03450">
    <property type="entry name" value="CO_deh_flav_C"/>
    <property type="match status" value="1"/>
</dbReference>
<dbReference type="InterPro" id="IPR006058">
    <property type="entry name" value="2Fe2S_fd_BS"/>
</dbReference>
<dbReference type="SUPFAM" id="SSF55447">
    <property type="entry name" value="CO dehydrogenase flavoprotein C-terminal domain-like"/>
    <property type="match status" value="1"/>
</dbReference>
<dbReference type="InterPro" id="IPR036318">
    <property type="entry name" value="FAD-bd_PCMH-like_sf"/>
</dbReference>
<dbReference type="NCBIfam" id="TIGR02963">
    <property type="entry name" value="xanthine_xdhA"/>
    <property type="match status" value="1"/>
</dbReference>
<evidence type="ECO:0000313" key="8">
    <source>
        <dbReference type="EMBL" id="SVA27379.1"/>
    </source>
</evidence>
<dbReference type="PIRSF" id="PIRSF036557">
    <property type="entry name" value="XdhA_RC"/>
    <property type="match status" value="1"/>
</dbReference>
<evidence type="ECO:0000256" key="2">
    <source>
        <dbReference type="ARBA" id="ARBA00022723"/>
    </source>
</evidence>
<name>A0A381UGV7_9ZZZZ</name>
<dbReference type="InterPro" id="IPR016167">
    <property type="entry name" value="FAD-bd_PCMH_sub1"/>
</dbReference>
<reference evidence="8" key="1">
    <citation type="submission" date="2018-05" db="EMBL/GenBank/DDBJ databases">
        <authorList>
            <person name="Lanie J.A."/>
            <person name="Ng W.-L."/>
            <person name="Kazmierczak K.M."/>
            <person name="Andrzejewski T.M."/>
            <person name="Davidsen T.M."/>
            <person name="Wayne K.J."/>
            <person name="Tettelin H."/>
            <person name="Glass J.I."/>
            <person name="Rusch D."/>
            <person name="Podicherti R."/>
            <person name="Tsui H.-C.T."/>
            <person name="Winkler M.E."/>
        </authorList>
    </citation>
    <scope>NUCLEOTIDE SEQUENCE</scope>
</reference>
<dbReference type="GO" id="GO:0005506">
    <property type="term" value="F:iron ion binding"/>
    <property type="evidence" value="ECO:0007669"/>
    <property type="project" value="InterPro"/>
</dbReference>
<protein>
    <recommendedName>
        <fullName evidence="9">FAD-binding PCMH-type domain-containing protein</fullName>
    </recommendedName>
</protein>
<dbReference type="Gene3D" id="3.10.20.30">
    <property type="match status" value="1"/>
</dbReference>
<dbReference type="PROSITE" id="PS51387">
    <property type="entry name" value="FAD_PCMH"/>
    <property type="match status" value="1"/>
</dbReference>
<dbReference type="PROSITE" id="PS51085">
    <property type="entry name" value="2FE2S_FER_2"/>
    <property type="match status" value="1"/>
</dbReference>
<dbReference type="InterPro" id="IPR016166">
    <property type="entry name" value="FAD-bd_PCMH"/>
</dbReference>
<evidence type="ECO:0000256" key="3">
    <source>
        <dbReference type="ARBA" id="ARBA00022827"/>
    </source>
</evidence>
<dbReference type="InterPro" id="IPR036884">
    <property type="entry name" value="2Fe-2S-bd_dom_sf"/>
</dbReference>
<evidence type="ECO:0000256" key="5">
    <source>
        <dbReference type="ARBA" id="ARBA00023004"/>
    </source>
</evidence>
<evidence type="ECO:0008006" key="9">
    <source>
        <dbReference type="Google" id="ProtNLM"/>
    </source>
</evidence>
<dbReference type="Gene3D" id="3.30.465.10">
    <property type="match status" value="1"/>
</dbReference>
<evidence type="ECO:0000256" key="1">
    <source>
        <dbReference type="ARBA" id="ARBA00022630"/>
    </source>
</evidence>
<dbReference type="InterPro" id="IPR036010">
    <property type="entry name" value="2Fe-2S_ferredoxin-like_sf"/>
</dbReference>
<dbReference type="InterPro" id="IPR016208">
    <property type="entry name" value="Ald_Oxase/xanthine_DH-like"/>
</dbReference>
<dbReference type="InterPro" id="IPR014307">
    <property type="entry name" value="Xanthine_DH_ssu"/>
</dbReference>
<dbReference type="InterPro" id="IPR036683">
    <property type="entry name" value="CO_DH_flav_C_dom_sf"/>
</dbReference>
<dbReference type="Pfam" id="PF00111">
    <property type="entry name" value="Fer2"/>
    <property type="match status" value="1"/>
</dbReference>
<dbReference type="InterPro" id="IPR002346">
    <property type="entry name" value="Mopterin_DH_FAD-bd"/>
</dbReference>
<dbReference type="SUPFAM" id="SSF56176">
    <property type="entry name" value="FAD-binding/transporter-associated domain-like"/>
    <property type="match status" value="1"/>
</dbReference>
<feature type="domain" description="2Fe-2S ferredoxin-type" evidence="6">
    <location>
        <begin position="4"/>
        <end position="89"/>
    </location>
</feature>
<keyword evidence="2" id="KW-0479">Metal-binding</keyword>
<dbReference type="InterPro" id="IPR002888">
    <property type="entry name" value="2Fe-2S-bd"/>
</dbReference>
<dbReference type="PROSITE" id="PS00197">
    <property type="entry name" value="2FE2S_FER_1"/>
    <property type="match status" value="1"/>
</dbReference>
<dbReference type="GO" id="GO:0004854">
    <property type="term" value="F:xanthine dehydrogenase activity"/>
    <property type="evidence" value="ECO:0007669"/>
    <property type="project" value="InterPro"/>
</dbReference>
<dbReference type="Pfam" id="PF00941">
    <property type="entry name" value="FAD_binding_5"/>
    <property type="match status" value="1"/>
</dbReference>
<dbReference type="Gene3D" id="1.10.150.120">
    <property type="entry name" value="[2Fe-2S]-binding domain"/>
    <property type="match status" value="1"/>
</dbReference>
<evidence type="ECO:0000256" key="4">
    <source>
        <dbReference type="ARBA" id="ARBA00023002"/>
    </source>
</evidence>
<feature type="domain" description="FAD-binding PCMH-type" evidence="7">
    <location>
        <begin position="191"/>
        <end position="364"/>
    </location>
</feature>
<dbReference type="Gene3D" id="3.30.43.10">
    <property type="entry name" value="Uridine Diphospho-n-acetylenolpyruvylglucosamine Reductase, domain 2"/>
    <property type="match status" value="1"/>
</dbReference>
<dbReference type="InterPro" id="IPR012175">
    <property type="entry name" value="Xanth_DH_ssu_bac"/>
</dbReference>
<dbReference type="GO" id="GO:0071949">
    <property type="term" value="F:FAD binding"/>
    <property type="evidence" value="ECO:0007669"/>
    <property type="project" value="InterPro"/>
</dbReference>
<proteinExistence type="predicted"/>
<dbReference type="SMART" id="SM01092">
    <property type="entry name" value="CO_deh_flav_C"/>
    <property type="match status" value="1"/>
</dbReference>
<dbReference type="PANTHER" id="PTHR45444">
    <property type="entry name" value="XANTHINE DEHYDROGENASE"/>
    <property type="match status" value="1"/>
</dbReference>
<gene>
    <name evidence="8" type="ORF">METZ01_LOCUS80233</name>
</gene>
<dbReference type="SUPFAM" id="SSF47741">
    <property type="entry name" value="CO dehydrogenase ISP C-domain like"/>
    <property type="match status" value="1"/>
</dbReference>
<dbReference type="Pfam" id="PF01799">
    <property type="entry name" value="Fer2_2"/>
    <property type="match status" value="1"/>
</dbReference>
<keyword evidence="4" id="KW-0560">Oxidoreductase</keyword>
<keyword evidence="3" id="KW-0274">FAD</keyword>
<evidence type="ECO:0000259" key="7">
    <source>
        <dbReference type="PROSITE" id="PS51387"/>
    </source>
</evidence>
<keyword evidence="5" id="KW-0408">Iron</keyword>
<evidence type="ECO:0000259" key="6">
    <source>
        <dbReference type="PROSITE" id="PS51085"/>
    </source>
</evidence>
<dbReference type="CDD" id="cd00207">
    <property type="entry name" value="fer2"/>
    <property type="match status" value="1"/>
</dbReference>